<protein>
    <submittedName>
        <fullName evidence="2">Uncharacterized protein</fullName>
    </submittedName>
</protein>
<dbReference type="GeneID" id="81370164"/>
<dbReference type="RefSeq" id="XP_056486735.1">
    <property type="nucleotide sequence ID" value="XM_056631184.1"/>
</dbReference>
<dbReference type="Proteomes" id="UP001147747">
    <property type="component" value="Unassembled WGS sequence"/>
</dbReference>
<name>A0A9X0B7J5_9EURO</name>
<evidence type="ECO:0000256" key="1">
    <source>
        <dbReference type="SAM" id="MobiDB-lite"/>
    </source>
</evidence>
<organism evidence="2 3">
    <name type="scientific">Penicillium cosmopolitanum</name>
    <dbReference type="NCBI Taxonomy" id="1131564"/>
    <lineage>
        <taxon>Eukaryota</taxon>
        <taxon>Fungi</taxon>
        <taxon>Dikarya</taxon>
        <taxon>Ascomycota</taxon>
        <taxon>Pezizomycotina</taxon>
        <taxon>Eurotiomycetes</taxon>
        <taxon>Eurotiomycetidae</taxon>
        <taxon>Eurotiales</taxon>
        <taxon>Aspergillaceae</taxon>
        <taxon>Penicillium</taxon>
    </lineage>
</organism>
<feature type="region of interest" description="Disordered" evidence="1">
    <location>
        <begin position="37"/>
        <end position="57"/>
    </location>
</feature>
<accession>A0A9X0B7J5</accession>
<dbReference type="EMBL" id="JAPZBU010000008">
    <property type="protein sequence ID" value="KAJ5391057.1"/>
    <property type="molecule type" value="Genomic_DNA"/>
</dbReference>
<sequence length="80" mass="8895">MYLHLSGNEAVYVGERLCSQSAATGILILAHSKVDRRDRFRQKPQKPPSVAEDRDISEPATAIADVDDWTRTLCSSSIHL</sequence>
<comment type="caution">
    <text evidence="2">The sequence shown here is derived from an EMBL/GenBank/DDBJ whole genome shotgun (WGS) entry which is preliminary data.</text>
</comment>
<reference evidence="2" key="2">
    <citation type="journal article" date="2023" name="IMA Fungus">
        <title>Comparative genomic study of the Penicillium genus elucidates a diverse pangenome and 15 lateral gene transfer events.</title>
        <authorList>
            <person name="Petersen C."/>
            <person name="Sorensen T."/>
            <person name="Nielsen M.R."/>
            <person name="Sondergaard T.E."/>
            <person name="Sorensen J.L."/>
            <person name="Fitzpatrick D.A."/>
            <person name="Frisvad J.C."/>
            <person name="Nielsen K.L."/>
        </authorList>
    </citation>
    <scope>NUCLEOTIDE SEQUENCE</scope>
    <source>
        <strain evidence="2">IBT 29677</strain>
    </source>
</reference>
<keyword evidence="3" id="KW-1185">Reference proteome</keyword>
<evidence type="ECO:0000313" key="3">
    <source>
        <dbReference type="Proteomes" id="UP001147747"/>
    </source>
</evidence>
<proteinExistence type="predicted"/>
<reference evidence="2" key="1">
    <citation type="submission" date="2022-12" db="EMBL/GenBank/DDBJ databases">
        <authorList>
            <person name="Petersen C."/>
        </authorList>
    </citation>
    <scope>NUCLEOTIDE SEQUENCE</scope>
    <source>
        <strain evidence="2">IBT 29677</strain>
    </source>
</reference>
<dbReference type="AlphaFoldDB" id="A0A9X0B7J5"/>
<evidence type="ECO:0000313" key="2">
    <source>
        <dbReference type="EMBL" id="KAJ5391057.1"/>
    </source>
</evidence>
<gene>
    <name evidence="2" type="ORF">N7509_006547</name>
</gene>